<evidence type="ECO:0000313" key="4">
    <source>
        <dbReference type="Proteomes" id="UP000176581"/>
    </source>
</evidence>
<dbReference type="Proteomes" id="UP000176581">
    <property type="component" value="Unassembled WGS sequence"/>
</dbReference>
<dbReference type="InterPro" id="IPR000086">
    <property type="entry name" value="NUDIX_hydrolase_dom"/>
</dbReference>
<gene>
    <name evidence="3" type="ORF">A3J47_03445</name>
</gene>
<evidence type="ECO:0000313" key="3">
    <source>
        <dbReference type="EMBL" id="OGN13904.1"/>
    </source>
</evidence>
<dbReference type="PANTHER" id="PTHR21340">
    <property type="entry name" value="DIADENOSINE 5,5-P1,P4-TETRAPHOSPHATE PYROPHOSPHOHYDROLASE MUTT"/>
    <property type="match status" value="1"/>
</dbReference>
<dbReference type="PANTHER" id="PTHR21340:SF0">
    <property type="entry name" value="BIS(5'-NUCLEOSYL)-TETRAPHOSPHATASE [ASYMMETRICAL]"/>
    <property type="match status" value="1"/>
</dbReference>
<organism evidence="3 4">
    <name type="scientific">Candidatus Yanofskybacteria bacterium RIFCSPHIGHO2_02_FULL_43_22</name>
    <dbReference type="NCBI Taxonomy" id="1802681"/>
    <lineage>
        <taxon>Bacteria</taxon>
        <taxon>Candidatus Yanofskyibacteriota</taxon>
    </lineage>
</organism>
<dbReference type="PROSITE" id="PS51462">
    <property type="entry name" value="NUDIX"/>
    <property type="match status" value="1"/>
</dbReference>
<dbReference type="GO" id="GO:0006167">
    <property type="term" value="P:AMP biosynthetic process"/>
    <property type="evidence" value="ECO:0007669"/>
    <property type="project" value="TreeGrafter"/>
</dbReference>
<name>A0A1F8FLD5_9BACT</name>
<dbReference type="SUPFAM" id="SSF55811">
    <property type="entry name" value="Nudix"/>
    <property type="match status" value="1"/>
</dbReference>
<feature type="domain" description="Nudix hydrolase" evidence="2">
    <location>
        <begin position="172"/>
        <end position="305"/>
    </location>
</feature>
<dbReference type="GO" id="GO:0004081">
    <property type="term" value="F:bis(5'-nucleosyl)-tetraphosphatase (asymmetrical) activity"/>
    <property type="evidence" value="ECO:0007669"/>
    <property type="project" value="TreeGrafter"/>
</dbReference>
<comment type="caution">
    <text evidence="3">The sequence shown here is derived from an EMBL/GenBank/DDBJ whole genome shotgun (WGS) entry which is preliminary data.</text>
</comment>
<keyword evidence="1" id="KW-0378">Hydrolase</keyword>
<dbReference type="InterPro" id="IPR051325">
    <property type="entry name" value="Nudix_hydrolase_domain"/>
</dbReference>
<dbReference type="InterPro" id="IPR020084">
    <property type="entry name" value="NUDIX_hydrolase_CS"/>
</dbReference>
<dbReference type="GO" id="GO:0006754">
    <property type="term" value="P:ATP biosynthetic process"/>
    <property type="evidence" value="ECO:0007669"/>
    <property type="project" value="TreeGrafter"/>
</dbReference>
<sequence>MLTEGQIKYLATIPDDQKMVVKPFNPKGLDVANRIISDIKAVEPYLEVVCLGSLPLKIAGQEDIDISAFCIKSEQPKHFDNFKKLFGEPTRKGTNSTGWDFQKDGFGVSVWLTDPTVETTINQVKVFNLLKNNPDLLKEYEKIKEEAKDLTYKEYQVRKYEFYNRILGLNKVEAKSYGVIPIFKSKDDFYILLVKNSKGGHWGLPKGTPEKDEKSIDTARRELFEETGIKDIEIKMKPTLEERYGFEQDGTEYSKTNTYYLGFVSKMTKGNRLDEIDELKWVKIDEAQNTLTHQSAIDVVKKLAEHLK</sequence>
<dbReference type="Pfam" id="PF00293">
    <property type="entry name" value="NUDIX"/>
    <property type="match status" value="1"/>
</dbReference>
<protein>
    <recommendedName>
        <fullName evidence="2">Nudix hydrolase domain-containing protein</fullName>
    </recommendedName>
</protein>
<evidence type="ECO:0000256" key="1">
    <source>
        <dbReference type="ARBA" id="ARBA00022801"/>
    </source>
</evidence>
<dbReference type="PROSITE" id="PS00893">
    <property type="entry name" value="NUDIX_BOX"/>
    <property type="match status" value="1"/>
</dbReference>
<dbReference type="Gene3D" id="3.90.79.10">
    <property type="entry name" value="Nucleoside Triphosphate Pyrophosphohydrolase"/>
    <property type="match status" value="1"/>
</dbReference>
<reference evidence="3 4" key="1">
    <citation type="journal article" date="2016" name="Nat. Commun.">
        <title>Thousands of microbial genomes shed light on interconnected biogeochemical processes in an aquifer system.</title>
        <authorList>
            <person name="Anantharaman K."/>
            <person name="Brown C.T."/>
            <person name="Hug L.A."/>
            <person name="Sharon I."/>
            <person name="Castelle C.J."/>
            <person name="Probst A.J."/>
            <person name="Thomas B.C."/>
            <person name="Singh A."/>
            <person name="Wilkins M.J."/>
            <person name="Karaoz U."/>
            <person name="Brodie E.L."/>
            <person name="Williams K.H."/>
            <person name="Hubbard S.S."/>
            <person name="Banfield J.F."/>
        </authorList>
    </citation>
    <scope>NUCLEOTIDE SEQUENCE [LARGE SCALE GENOMIC DNA]</scope>
</reference>
<dbReference type="InterPro" id="IPR015797">
    <property type="entry name" value="NUDIX_hydrolase-like_dom_sf"/>
</dbReference>
<dbReference type="EMBL" id="MGJV01000031">
    <property type="protein sequence ID" value="OGN13904.1"/>
    <property type="molecule type" value="Genomic_DNA"/>
</dbReference>
<evidence type="ECO:0000259" key="2">
    <source>
        <dbReference type="PROSITE" id="PS51462"/>
    </source>
</evidence>
<proteinExistence type="predicted"/>
<accession>A0A1F8FLD5</accession>
<dbReference type="AlphaFoldDB" id="A0A1F8FLD5"/>